<evidence type="ECO:0000313" key="4">
    <source>
        <dbReference type="EMBL" id="QHU11599.1"/>
    </source>
</evidence>
<dbReference type="AlphaFoldDB" id="A0A6C0K1K6"/>
<dbReference type="EMBL" id="MN740786">
    <property type="protein sequence ID" value="QHU11599.1"/>
    <property type="molecule type" value="Genomic_DNA"/>
</dbReference>
<evidence type="ECO:0000256" key="2">
    <source>
        <dbReference type="ARBA" id="ARBA00023315"/>
    </source>
</evidence>
<keyword evidence="2" id="KW-0012">Acyltransferase</keyword>
<dbReference type="InterPro" id="IPR045047">
    <property type="entry name" value="Ard1-like"/>
</dbReference>
<feature type="domain" description="N-acetyltransferase" evidence="3">
    <location>
        <begin position="5"/>
        <end position="146"/>
    </location>
</feature>
<dbReference type="SUPFAM" id="SSF55729">
    <property type="entry name" value="Acyl-CoA N-acyltransferases (Nat)"/>
    <property type="match status" value="1"/>
</dbReference>
<sequence length="171" mass="19876">MKSKIVLRPVRYMDIPGMIRVNEECLQENYDRPFWEQQYHLGKNHTFVAVDGKEVIGYLLCNGELVVSLALREAYRRKGIGKQLFHHCLNSFRSVLKPCVLNLHVRVSNKGAIALYTSLEFEIHETVPRYYLQPVEDAFHMRALLSPSMPLREEKKKMNVELSVSMAVKKN</sequence>
<keyword evidence="1" id="KW-0808">Transferase</keyword>
<dbReference type="InterPro" id="IPR000182">
    <property type="entry name" value="GNAT_dom"/>
</dbReference>
<reference evidence="4" key="1">
    <citation type="journal article" date="2020" name="Nature">
        <title>Giant virus diversity and host interactions through global metagenomics.</title>
        <authorList>
            <person name="Schulz F."/>
            <person name="Roux S."/>
            <person name="Paez-Espino D."/>
            <person name="Jungbluth S."/>
            <person name="Walsh D.A."/>
            <person name="Denef V.J."/>
            <person name="McMahon K.D."/>
            <person name="Konstantinidis K.T."/>
            <person name="Eloe-Fadrosh E.A."/>
            <person name="Kyrpides N.C."/>
            <person name="Woyke T."/>
        </authorList>
    </citation>
    <scope>NUCLEOTIDE SEQUENCE</scope>
    <source>
        <strain evidence="4">GVMAG-S-1101169-75</strain>
    </source>
</reference>
<protein>
    <recommendedName>
        <fullName evidence="3">N-acetyltransferase domain-containing protein</fullName>
    </recommendedName>
</protein>
<dbReference type="PROSITE" id="PS51186">
    <property type="entry name" value="GNAT"/>
    <property type="match status" value="1"/>
</dbReference>
<dbReference type="GO" id="GO:0004596">
    <property type="term" value="F:protein-N-terminal amino-acid acetyltransferase activity"/>
    <property type="evidence" value="ECO:0007669"/>
    <property type="project" value="InterPro"/>
</dbReference>
<name>A0A6C0K1K6_9ZZZZ</name>
<dbReference type="PANTHER" id="PTHR23091:SF4">
    <property type="entry name" value="N-TERMINAL AMINO-ACID N(ALPHA)-ACETYLTRANSFERASE NATA"/>
    <property type="match status" value="1"/>
</dbReference>
<dbReference type="Gene3D" id="3.40.630.30">
    <property type="match status" value="1"/>
</dbReference>
<dbReference type="InterPro" id="IPR016181">
    <property type="entry name" value="Acyl_CoA_acyltransferase"/>
</dbReference>
<evidence type="ECO:0000259" key="3">
    <source>
        <dbReference type="PROSITE" id="PS51186"/>
    </source>
</evidence>
<proteinExistence type="predicted"/>
<accession>A0A6C0K1K6</accession>
<dbReference type="GO" id="GO:0031415">
    <property type="term" value="C:NatA complex"/>
    <property type="evidence" value="ECO:0007669"/>
    <property type="project" value="InterPro"/>
</dbReference>
<dbReference type="PANTHER" id="PTHR23091">
    <property type="entry name" value="N-TERMINAL ACETYLTRANSFERASE"/>
    <property type="match status" value="1"/>
</dbReference>
<organism evidence="4">
    <name type="scientific">viral metagenome</name>
    <dbReference type="NCBI Taxonomy" id="1070528"/>
    <lineage>
        <taxon>unclassified sequences</taxon>
        <taxon>metagenomes</taxon>
        <taxon>organismal metagenomes</taxon>
    </lineage>
</organism>
<evidence type="ECO:0000256" key="1">
    <source>
        <dbReference type="ARBA" id="ARBA00022679"/>
    </source>
</evidence>
<dbReference type="CDD" id="cd04301">
    <property type="entry name" value="NAT_SF"/>
    <property type="match status" value="1"/>
</dbReference>
<dbReference type="Pfam" id="PF00583">
    <property type="entry name" value="Acetyltransf_1"/>
    <property type="match status" value="1"/>
</dbReference>